<comment type="subcellular location">
    <subcellularLocation>
        <location evidence="1">Membrane</location>
        <topology evidence="1">Multi-pass membrane protein</topology>
    </subcellularLocation>
</comment>
<feature type="domain" description="O-antigen ligase-related" evidence="7">
    <location>
        <begin position="313"/>
        <end position="480"/>
    </location>
</feature>
<feature type="transmembrane region" description="Helical" evidence="6">
    <location>
        <begin position="98"/>
        <end position="118"/>
    </location>
</feature>
<dbReference type="Proteomes" id="UP000005710">
    <property type="component" value="Unassembled WGS sequence"/>
</dbReference>
<feature type="region of interest" description="Disordered" evidence="5">
    <location>
        <begin position="1"/>
        <end position="20"/>
    </location>
</feature>
<sequence length="549" mass="58050">MSYGKGEGRRGPAVAGARRAQPRGPSHLAVQGIRLLMAVAIPYLAFRFVLVDFVWSPLRWLSDLFSAGLGGLAVLALLSDPALRRSFWPARGGTNRLAWALVGAVGLAVLAVVASSVVNGRGLMDLATGIRSLVLWSTLLLGAATVEAWEAAHGPWTRGPERSRSRGAAAGAGSQGGGRNRNRAASRAQAGAATGWSAGAVGAPRRVAGEPTAEGVAALAGSSGAWMSSLWRWMIGLAVFMAAVEVAGVLLAGWFGPWKWVVTLTGSNVGRAVGLMKNPNTLGCFLVLGLILHWPRWATAVAERRRDWGAWGIAILLIVGLALTYSRQGWLALALALVAAGWLARRVIPLRVTAVLLAVTLVVTVIATVLPVPIWSVLARGGEGGAGATRGLQIERLRETFDEETVELSRASGRLAMVRYAMAMLRDHPVFGVGPGRVGGAGALRPDPEIRERYQMPDYAYADNQYVRTAMELGGLGLLGLGAIILSTLALAYRAVAFDWLLGAAGTAVVVAMVSFGLGQNSWENQPLASVYWLVLGAAWMLQRQRERA</sequence>
<gene>
    <name evidence="8" type="ORF">ThesuDRAFT_01909</name>
</gene>
<dbReference type="eggNOG" id="COG3307">
    <property type="taxonomic scope" value="Bacteria"/>
</dbReference>
<feature type="transmembrane region" description="Helical" evidence="6">
    <location>
        <begin position="275"/>
        <end position="296"/>
    </location>
</feature>
<dbReference type="OrthoDB" id="2957833at2"/>
<dbReference type="GO" id="GO:0016874">
    <property type="term" value="F:ligase activity"/>
    <property type="evidence" value="ECO:0007669"/>
    <property type="project" value="UniProtKB-KW"/>
</dbReference>
<dbReference type="EMBL" id="AENY02000003">
    <property type="protein sequence ID" value="EKP94180.1"/>
    <property type="molecule type" value="Genomic_DNA"/>
</dbReference>
<dbReference type="GO" id="GO:0016020">
    <property type="term" value="C:membrane"/>
    <property type="evidence" value="ECO:0007669"/>
    <property type="project" value="UniProtKB-SubCell"/>
</dbReference>
<feature type="transmembrane region" description="Helical" evidence="6">
    <location>
        <begin position="233"/>
        <end position="255"/>
    </location>
</feature>
<keyword evidence="2 6" id="KW-0812">Transmembrane</keyword>
<keyword evidence="9" id="KW-1185">Reference proteome</keyword>
<reference evidence="8" key="1">
    <citation type="submission" date="2010-10" db="EMBL/GenBank/DDBJ databases">
        <authorList>
            <consortium name="US DOE Joint Genome Institute (JGI-PGF)"/>
            <person name="Lucas S."/>
            <person name="Copeland A."/>
            <person name="Lapidus A."/>
            <person name="Bruce D."/>
            <person name="Goodwin L."/>
            <person name="Pitluck S."/>
            <person name="Kyrpides N."/>
            <person name="Mavromatis K."/>
            <person name="Detter J.C."/>
            <person name="Han C."/>
            <person name="Land M."/>
            <person name="Hauser L."/>
            <person name="Markowitz V."/>
            <person name="Cheng J.-F."/>
            <person name="Hugenholtz P."/>
            <person name="Woyke T."/>
            <person name="Wu D."/>
            <person name="Pukall R."/>
            <person name="Wahrenburg C."/>
            <person name="Brambilla E."/>
            <person name="Klenk H.-P."/>
            <person name="Eisen J.A."/>
        </authorList>
    </citation>
    <scope>NUCLEOTIDE SEQUENCE [LARGE SCALE GENOMIC DNA]</scope>
    <source>
        <strain evidence="8">DSM 13965</strain>
    </source>
</reference>
<dbReference type="InterPro" id="IPR007016">
    <property type="entry name" value="O-antigen_ligase-rel_domated"/>
</dbReference>
<feature type="transmembrane region" description="Helical" evidence="6">
    <location>
        <begin position="28"/>
        <end position="46"/>
    </location>
</feature>
<evidence type="ECO:0000256" key="3">
    <source>
        <dbReference type="ARBA" id="ARBA00022989"/>
    </source>
</evidence>
<keyword evidence="3 6" id="KW-1133">Transmembrane helix</keyword>
<protein>
    <submittedName>
        <fullName evidence="8">Lipid A core-O-antigen ligase-like enyme</fullName>
    </submittedName>
</protein>
<feature type="transmembrane region" description="Helical" evidence="6">
    <location>
        <begin position="355"/>
        <end position="375"/>
    </location>
</feature>
<dbReference type="PANTHER" id="PTHR37422">
    <property type="entry name" value="TEICHURONIC ACID BIOSYNTHESIS PROTEIN TUAE"/>
    <property type="match status" value="1"/>
</dbReference>
<feature type="compositionally biased region" description="Basic and acidic residues" evidence="5">
    <location>
        <begin position="1"/>
        <end position="10"/>
    </location>
</feature>
<evidence type="ECO:0000256" key="5">
    <source>
        <dbReference type="SAM" id="MobiDB-lite"/>
    </source>
</evidence>
<evidence type="ECO:0000256" key="1">
    <source>
        <dbReference type="ARBA" id="ARBA00004141"/>
    </source>
</evidence>
<feature type="transmembrane region" description="Helical" evidence="6">
    <location>
        <begin position="473"/>
        <end position="493"/>
    </location>
</feature>
<feature type="region of interest" description="Disordered" evidence="5">
    <location>
        <begin position="155"/>
        <end position="186"/>
    </location>
</feature>
<evidence type="ECO:0000256" key="2">
    <source>
        <dbReference type="ARBA" id="ARBA00022692"/>
    </source>
</evidence>
<feature type="transmembrane region" description="Helical" evidence="6">
    <location>
        <begin position="500"/>
        <end position="519"/>
    </location>
</feature>
<name>K6NZ83_9FIRM</name>
<feature type="compositionally biased region" description="Low complexity" evidence="5">
    <location>
        <begin position="11"/>
        <end position="20"/>
    </location>
</feature>
<reference evidence="8" key="2">
    <citation type="submission" date="2012-10" db="EMBL/GenBank/DDBJ databases">
        <title>Improved high-quality draft of Thermaerobacter subterraneus C21, DSM 13965.</title>
        <authorList>
            <consortium name="DOE Joint Genome Institute"/>
            <person name="Eisen J."/>
            <person name="Huntemann M."/>
            <person name="Wei C.-L."/>
            <person name="Han J."/>
            <person name="Detter J.C."/>
            <person name="Han C."/>
            <person name="Tapia R."/>
            <person name="Chen A."/>
            <person name="Kyrpides N."/>
            <person name="Mavromatis K."/>
            <person name="Markowitz V."/>
            <person name="Szeto E."/>
            <person name="Ivanova N."/>
            <person name="Mikhailova N."/>
            <person name="Ovchinnikova G."/>
            <person name="Pagani I."/>
            <person name="Pati A."/>
            <person name="Goodwin L."/>
            <person name="Nordberg H.P."/>
            <person name="Cantor M.N."/>
            <person name="Hua S.X."/>
            <person name="Woyke T."/>
            <person name="Eisen J."/>
            <person name="Klenk H.-P."/>
        </authorList>
    </citation>
    <scope>NUCLEOTIDE SEQUENCE [LARGE SCALE GENOMIC DNA]</scope>
    <source>
        <strain evidence="8">DSM 13965</strain>
    </source>
</reference>
<evidence type="ECO:0000313" key="9">
    <source>
        <dbReference type="Proteomes" id="UP000005710"/>
    </source>
</evidence>
<keyword evidence="4 6" id="KW-0472">Membrane</keyword>
<evidence type="ECO:0000313" key="8">
    <source>
        <dbReference type="EMBL" id="EKP94180.1"/>
    </source>
</evidence>
<feature type="transmembrane region" description="Helical" evidence="6">
    <location>
        <begin position="308"/>
        <end position="325"/>
    </location>
</feature>
<dbReference type="Pfam" id="PF04932">
    <property type="entry name" value="Wzy_C"/>
    <property type="match status" value="1"/>
</dbReference>
<dbReference type="AlphaFoldDB" id="K6NZ83"/>
<dbReference type="RefSeq" id="WP_006904186.1">
    <property type="nucleotide sequence ID" value="NZ_JH976535.1"/>
</dbReference>
<feature type="transmembrane region" description="Helical" evidence="6">
    <location>
        <begin position="58"/>
        <end position="78"/>
    </location>
</feature>
<feature type="transmembrane region" description="Helical" evidence="6">
    <location>
        <begin position="331"/>
        <end position="348"/>
    </location>
</feature>
<comment type="caution">
    <text evidence="8">The sequence shown here is derived from an EMBL/GenBank/DDBJ whole genome shotgun (WGS) entry which is preliminary data.</text>
</comment>
<dbReference type="PANTHER" id="PTHR37422:SF13">
    <property type="entry name" value="LIPOPOLYSACCHARIDE BIOSYNTHESIS PROTEIN PA4999-RELATED"/>
    <property type="match status" value="1"/>
</dbReference>
<dbReference type="InterPro" id="IPR051533">
    <property type="entry name" value="WaaL-like"/>
</dbReference>
<evidence type="ECO:0000259" key="7">
    <source>
        <dbReference type="Pfam" id="PF04932"/>
    </source>
</evidence>
<evidence type="ECO:0000256" key="4">
    <source>
        <dbReference type="ARBA" id="ARBA00023136"/>
    </source>
</evidence>
<organism evidence="8 9">
    <name type="scientific">Thermaerobacter subterraneus DSM 13965</name>
    <dbReference type="NCBI Taxonomy" id="867903"/>
    <lineage>
        <taxon>Bacteria</taxon>
        <taxon>Bacillati</taxon>
        <taxon>Bacillota</taxon>
        <taxon>Clostridia</taxon>
        <taxon>Eubacteriales</taxon>
        <taxon>Clostridiales Family XVII. Incertae Sedis</taxon>
        <taxon>Thermaerobacter</taxon>
    </lineage>
</organism>
<proteinExistence type="predicted"/>
<dbReference type="STRING" id="867903.ThesuDRAFT_01909"/>
<dbReference type="HOGENOM" id="CLU_496003_0_0_9"/>
<evidence type="ECO:0000256" key="6">
    <source>
        <dbReference type="SAM" id="Phobius"/>
    </source>
</evidence>
<feature type="transmembrane region" description="Helical" evidence="6">
    <location>
        <begin position="525"/>
        <end position="542"/>
    </location>
</feature>
<accession>K6NZ83</accession>